<feature type="domain" description="Amino acid permease/ SLC12A" evidence="6">
    <location>
        <begin position="32"/>
        <end position="425"/>
    </location>
</feature>
<feature type="transmembrane region" description="Helical" evidence="5">
    <location>
        <begin position="25"/>
        <end position="46"/>
    </location>
</feature>
<evidence type="ECO:0000256" key="1">
    <source>
        <dbReference type="ARBA" id="ARBA00004141"/>
    </source>
</evidence>
<dbReference type="PANTHER" id="PTHR42770:SF7">
    <property type="entry name" value="MEMBRANE PROTEIN"/>
    <property type="match status" value="1"/>
</dbReference>
<keyword evidence="4 5" id="KW-0472">Membrane</keyword>
<accession>Q01ZX1</accession>
<organism evidence="7">
    <name type="scientific">Solibacter usitatus (strain Ellin6076)</name>
    <dbReference type="NCBI Taxonomy" id="234267"/>
    <lineage>
        <taxon>Bacteria</taxon>
        <taxon>Pseudomonadati</taxon>
        <taxon>Acidobacteriota</taxon>
        <taxon>Terriglobia</taxon>
        <taxon>Bryobacterales</taxon>
        <taxon>Solibacteraceae</taxon>
        <taxon>Candidatus Solibacter</taxon>
    </lineage>
</organism>
<evidence type="ECO:0000256" key="3">
    <source>
        <dbReference type="ARBA" id="ARBA00022989"/>
    </source>
</evidence>
<feature type="transmembrane region" description="Helical" evidence="5">
    <location>
        <begin position="52"/>
        <end position="74"/>
    </location>
</feature>
<feature type="transmembrane region" description="Helical" evidence="5">
    <location>
        <begin position="288"/>
        <end position="310"/>
    </location>
</feature>
<feature type="transmembrane region" description="Helical" evidence="5">
    <location>
        <begin position="201"/>
        <end position="218"/>
    </location>
</feature>
<feature type="transmembrane region" description="Helical" evidence="5">
    <location>
        <begin position="137"/>
        <end position="154"/>
    </location>
</feature>
<feature type="transmembrane region" description="Helical" evidence="5">
    <location>
        <begin position="404"/>
        <end position="424"/>
    </location>
</feature>
<evidence type="ECO:0000256" key="4">
    <source>
        <dbReference type="ARBA" id="ARBA00023136"/>
    </source>
</evidence>
<gene>
    <name evidence="7" type="ordered locus">Acid_3825</name>
</gene>
<dbReference type="InParanoid" id="Q01ZX1"/>
<keyword evidence="3 5" id="KW-1133">Transmembrane helix</keyword>
<evidence type="ECO:0000256" key="2">
    <source>
        <dbReference type="ARBA" id="ARBA00022692"/>
    </source>
</evidence>
<feature type="transmembrane region" description="Helical" evidence="5">
    <location>
        <begin position="161"/>
        <end position="181"/>
    </location>
</feature>
<dbReference type="InterPro" id="IPR050367">
    <property type="entry name" value="APC_superfamily"/>
</dbReference>
<feature type="transmembrane region" description="Helical" evidence="5">
    <location>
        <begin position="239"/>
        <end position="268"/>
    </location>
</feature>
<name>Q01ZX1_SOLUE</name>
<sequence length="474" mass="50888">MKTTYTAVDAAYLGERKLRRHARVFQLWAMGVGAVISGDFFGWNFGLTAGGFGGMLLAVAVMTVMYIGLCFSIAEMSPALPHAGGAYSFARTSMGPWAGYITGLAENMEYILTPAVIVVGIGGYLGAVFGTPHAWEPLWWLAAYGVFVALNIWGVEMTFHVSVVITLAAIAILAVFWVGALPHFDLHQWASPYFPAGRGKASSALVELPFALWLYLGIEQLPLAAEESHDPKRDMPRGILYGLVTLIAISFLTVVLSVGIAPGAAAIAKSNEPLFLGFQTIFGHGMQARLLALIACTGLIASFHTIIYAYGRQIYSISRAGYFPTWLSVTHGTRQTPQRALLAGSALGFLAALVIHLAPQGSPVGAVLLNMAVFGAVLAYMLQMLSFLVLRVRFPKMARPYRSPVGLAGAALALAIAGITLFTLFRNPDYNKGVIGAALWFLLGIGYHAFHGRHGLVLAPEEEAAMRLRAERAP</sequence>
<dbReference type="Gene3D" id="1.20.1740.10">
    <property type="entry name" value="Amino acid/polyamine transporter I"/>
    <property type="match status" value="1"/>
</dbReference>
<reference evidence="7" key="1">
    <citation type="submission" date="2006-10" db="EMBL/GenBank/DDBJ databases">
        <title>Complete sequence of Solibacter usitatus Ellin6076.</title>
        <authorList>
            <consortium name="US DOE Joint Genome Institute"/>
            <person name="Copeland A."/>
            <person name="Lucas S."/>
            <person name="Lapidus A."/>
            <person name="Barry K."/>
            <person name="Detter J.C."/>
            <person name="Glavina del Rio T."/>
            <person name="Hammon N."/>
            <person name="Israni S."/>
            <person name="Dalin E."/>
            <person name="Tice H."/>
            <person name="Pitluck S."/>
            <person name="Thompson L.S."/>
            <person name="Brettin T."/>
            <person name="Bruce D."/>
            <person name="Han C."/>
            <person name="Tapia R."/>
            <person name="Gilna P."/>
            <person name="Schmutz J."/>
            <person name="Larimer F."/>
            <person name="Land M."/>
            <person name="Hauser L."/>
            <person name="Kyrpides N."/>
            <person name="Mikhailova N."/>
            <person name="Janssen P.H."/>
            <person name="Kuske C.R."/>
            <person name="Richardson P."/>
        </authorList>
    </citation>
    <scope>NUCLEOTIDE SEQUENCE</scope>
    <source>
        <strain evidence="7">Ellin6076</strain>
    </source>
</reference>
<feature type="transmembrane region" description="Helical" evidence="5">
    <location>
        <begin position="340"/>
        <end position="358"/>
    </location>
</feature>
<dbReference type="InterPro" id="IPR004841">
    <property type="entry name" value="AA-permease/SLC12A_dom"/>
</dbReference>
<keyword evidence="2 5" id="KW-0812">Transmembrane</keyword>
<dbReference type="PIRSF" id="PIRSF006060">
    <property type="entry name" value="AA_transporter"/>
    <property type="match status" value="1"/>
</dbReference>
<dbReference type="PANTHER" id="PTHR42770">
    <property type="entry name" value="AMINO ACID TRANSPORTER-RELATED"/>
    <property type="match status" value="1"/>
</dbReference>
<evidence type="ECO:0000313" key="7">
    <source>
        <dbReference type="EMBL" id="ABJ84794.1"/>
    </source>
</evidence>
<comment type="subcellular location">
    <subcellularLocation>
        <location evidence="1">Membrane</location>
        <topology evidence="1">Multi-pass membrane protein</topology>
    </subcellularLocation>
</comment>
<dbReference type="AlphaFoldDB" id="Q01ZX1"/>
<feature type="transmembrane region" description="Helical" evidence="5">
    <location>
        <begin position="364"/>
        <end position="392"/>
    </location>
</feature>
<evidence type="ECO:0000256" key="5">
    <source>
        <dbReference type="SAM" id="Phobius"/>
    </source>
</evidence>
<dbReference type="GO" id="GO:0016020">
    <property type="term" value="C:membrane"/>
    <property type="evidence" value="ECO:0007669"/>
    <property type="project" value="UniProtKB-SubCell"/>
</dbReference>
<feature type="transmembrane region" description="Helical" evidence="5">
    <location>
        <begin position="110"/>
        <end position="131"/>
    </location>
</feature>
<dbReference type="eggNOG" id="COG0531">
    <property type="taxonomic scope" value="Bacteria"/>
</dbReference>
<dbReference type="Pfam" id="PF00324">
    <property type="entry name" value="AA_permease"/>
    <property type="match status" value="1"/>
</dbReference>
<dbReference type="GO" id="GO:0055085">
    <property type="term" value="P:transmembrane transport"/>
    <property type="evidence" value="ECO:0007669"/>
    <property type="project" value="InterPro"/>
</dbReference>
<dbReference type="EMBL" id="CP000473">
    <property type="protein sequence ID" value="ABJ84794.1"/>
    <property type="molecule type" value="Genomic_DNA"/>
</dbReference>
<dbReference type="KEGG" id="sus:Acid_3825"/>
<dbReference type="FunCoup" id="Q01ZX1">
    <property type="interactions" value="442"/>
</dbReference>
<dbReference type="STRING" id="234267.Acid_3825"/>
<proteinExistence type="predicted"/>
<protein>
    <submittedName>
        <fullName evidence="7">Amino acid permease-associated region</fullName>
    </submittedName>
</protein>
<feature type="transmembrane region" description="Helical" evidence="5">
    <location>
        <begin position="430"/>
        <end position="450"/>
    </location>
</feature>
<dbReference type="HOGENOM" id="CLU_007946_5_2_0"/>
<evidence type="ECO:0000259" key="6">
    <source>
        <dbReference type="Pfam" id="PF00324"/>
    </source>
</evidence>